<dbReference type="GO" id="GO:0006605">
    <property type="term" value="P:protein targeting"/>
    <property type="evidence" value="ECO:0007669"/>
    <property type="project" value="UniProtKB-UniRule"/>
</dbReference>
<dbReference type="InterPro" id="IPR027417">
    <property type="entry name" value="P-loop_NTPase"/>
</dbReference>
<keyword evidence="13 14" id="KW-0472">Membrane</keyword>
<dbReference type="Proteomes" id="UP000295500">
    <property type="component" value="Unassembled WGS sequence"/>
</dbReference>
<evidence type="ECO:0000259" key="17">
    <source>
        <dbReference type="PROSITE" id="PS51192"/>
    </source>
</evidence>
<dbReference type="InterPro" id="IPR011130">
    <property type="entry name" value="SecA_preprotein_X-link_dom"/>
</dbReference>
<dbReference type="Pfam" id="PF01043">
    <property type="entry name" value="SecA_PP_bind"/>
    <property type="match status" value="1"/>
</dbReference>
<comment type="catalytic activity">
    <reaction evidence="14">
        <text>ATP + H2O + cellular proteinSide 1 = ADP + phosphate + cellular proteinSide 2.</text>
        <dbReference type="EC" id="7.4.2.8"/>
    </reaction>
</comment>
<evidence type="ECO:0000256" key="4">
    <source>
        <dbReference type="ARBA" id="ARBA00022475"/>
    </source>
</evidence>
<dbReference type="GO" id="GO:0005524">
    <property type="term" value="F:ATP binding"/>
    <property type="evidence" value="ECO:0007669"/>
    <property type="project" value="UniProtKB-UniRule"/>
</dbReference>
<keyword evidence="20" id="KW-1185">Reference proteome</keyword>
<keyword evidence="10 14" id="KW-0653">Protein transport</keyword>
<dbReference type="GO" id="GO:0005829">
    <property type="term" value="C:cytosol"/>
    <property type="evidence" value="ECO:0007669"/>
    <property type="project" value="TreeGrafter"/>
</dbReference>
<proteinExistence type="inferred from homology"/>
<dbReference type="InterPro" id="IPR014018">
    <property type="entry name" value="SecA_motor_DEAD"/>
</dbReference>
<evidence type="ECO:0000256" key="8">
    <source>
        <dbReference type="ARBA" id="ARBA00022833"/>
    </source>
</evidence>
<keyword evidence="11 14" id="KW-1278">Translocase</keyword>
<evidence type="ECO:0000256" key="11">
    <source>
        <dbReference type="ARBA" id="ARBA00022967"/>
    </source>
</evidence>
<dbReference type="GO" id="GO:0017038">
    <property type="term" value="P:protein import"/>
    <property type="evidence" value="ECO:0007669"/>
    <property type="project" value="InterPro"/>
</dbReference>
<dbReference type="PROSITE" id="PS01312">
    <property type="entry name" value="SECA"/>
    <property type="match status" value="1"/>
</dbReference>
<accession>A0A4R6PZ44</accession>
<dbReference type="SUPFAM" id="SSF81767">
    <property type="entry name" value="Pre-protein crosslinking domain of SecA"/>
    <property type="match status" value="1"/>
</dbReference>
<feature type="region of interest" description="Disordered" evidence="16">
    <location>
        <begin position="874"/>
        <end position="915"/>
    </location>
</feature>
<dbReference type="EC" id="7.4.2.8" evidence="14"/>
<dbReference type="OrthoDB" id="9805579at2"/>
<dbReference type="EMBL" id="SNXO01000046">
    <property type="protein sequence ID" value="TDP49812.1"/>
    <property type="molecule type" value="Genomic_DNA"/>
</dbReference>
<dbReference type="SMART" id="SM00958">
    <property type="entry name" value="SecA_PP_bind"/>
    <property type="match status" value="1"/>
</dbReference>
<dbReference type="FunFam" id="3.40.50.300:FF:000113">
    <property type="entry name" value="Preprotein translocase subunit SecA"/>
    <property type="match status" value="1"/>
</dbReference>
<dbReference type="InterPro" id="IPR004027">
    <property type="entry name" value="SEC_C_motif"/>
</dbReference>
<dbReference type="GO" id="GO:0065002">
    <property type="term" value="P:intracellular protein transmembrane transport"/>
    <property type="evidence" value="ECO:0007669"/>
    <property type="project" value="UniProtKB-UniRule"/>
</dbReference>
<evidence type="ECO:0000256" key="1">
    <source>
        <dbReference type="ARBA" id="ARBA00001947"/>
    </source>
</evidence>
<keyword evidence="5 14" id="KW-0963">Cytoplasm</keyword>
<feature type="domain" description="SecA family profile" evidence="18">
    <location>
        <begin position="1"/>
        <end position="629"/>
    </location>
</feature>
<dbReference type="GO" id="GO:0043952">
    <property type="term" value="P:protein transport by the Sec complex"/>
    <property type="evidence" value="ECO:0007669"/>
    <property type="project" value="TreeGrafter"/>
</dbReference>
<dbReference type="PROSITE" id="PS51196">
    <property type="entry name" value="SECA_MOTOR_DEAD"/>
    <property type="match status" value="1"/>
</dbReference>
<evidence type="ECO:0000256" key="16">
    <source>
        <dbReference type="SAM" id="MobiDB-lite"/>
    </source>
</evidence>
<dbReference type="RefSeq" id="WP_133529197.1">
    <property type="nucleotide sequence ID" value="NZ_SNXO01000046.1"/>
</dbReference>
<dbReference type="InterPro" id="IPR020937">
    <property type="entry name" value="SecA_CS"/>
</dbReference>
<dbReference type="PANTHER" id="PTHR30612">
    <property type="entry name" value="SECA INNER MEMBRANE COMPONENT OF SEC PROTEIN SECRETION SYSTEM"/>
    <property type="match status" value="1"/>
</dbReference>
<dbReference type="SMART" id="SM00957">
    <property type="entry name" value="SecA_DEAD"/>
    <property type="match status" value="1"/>
</dbReference>
<dbReference type="GO" id="GO:0046872">
    <property type="term" value="F:metal ion binding"/>
    <property type="evidence" value="ECO:0007669"/>
    <property type="project" value="UniProtKB-KW"/>
</dbReference>
<evidence type="ECO:0000313" key="19">
    <source>
        <dbReference type="EMBL" id="TDP49812.1"/>
    </source>
</evidence>
<dbReference type="PRINTS" id="PR00906">
    <property type="entry name" value="SECA"/>
</dbReference>
<dbReference type="FunFam" id="3.90.1440.10:FF:000001">
    <property type="entry name" value="Preprotein translocase subunit SecA"/>
    <property type="match status" value="1"/>
</dbReference>
<keyword evidence="8" id="KW-0862">Zinc</keyword>
<dbReference type="GO" id="GO:0008564">
    <property type="term" value="F:protein-exporting ATPase activity"/>
    <property type="evidence" value="ECO:0007669"/>
    <property type="project" value="UniProtKB-EC"/>
</dbReference>
<dbReference type="Gene3D" id="3.90.1440.10">
    <property type="entry name" value="SecA, preprotein cross-linking domain"/>
    <property type="match status" value="1"/>
</dbReference>
<dbReference type="GO" id="GO:0005886">
    <property type="term" value="C:plasma membrane"/>
    <property type="evidence" value="ECO:0007669"/>
    <property type="project" value="UniProtKB-SubCell"/>
</dbReference>
<feature type="binding site" evidence="14">
    <location>
        <begin position="103"/>
        <end position="107"/>
    </location>
    <ligand>
        <name>ATP</name>
        <dbReference type="ChEBI" id="CHEBI:30616"/>
    </ligand>
</feature>
<dbReference type="Pfam" id="PF07517">
    <property type="entry name" value="SecA_DEAD"/>
    <property type="match status" value="1"/>
</dbReference>
<comment type="caution">
    <text evidence="19">The sequence shown here is derived from an EMBL/GenBank/DDBJ whole genome shotgun (WGS) entry which is preliminary data.</text>
</comment>
<dbReference type="NCBIfam" id="NF009538">
    <property type="entry name" value="PRK12904.1"/>
    <property type="match status" value="1"/>
</dbReference>
<dbReference type="InterPro" id="IPR036266">
    <property type="entry name" value="SecA_Wing/Scaffold_sf"/>
</dbReference>
<feature type="compositionally biased region" description="Basic and acidic residues" evidence="16">
    <location>
        <begin position="885"/>
        <end position="904"/>
    </location>
</feature>
<dbReference type="PANTHER" id="PTHR30612:SF0">
    <property type="entry name" value="CHLOROPLAST PROTEIN-TRANSPORTING ATPASE"/>
    <property type="match status" value="1"/>
</dbReference>
<protein>
    <recommendedName>
        <fullName evidence="14 15">Protein translocase subunit SecA</fullName>
        <ecNumber evidence="14">7.4.2.8</ecNumber>
    </recommendedName>
</protein>
<dbReference type="InterPro" id="IPR044722">
    <property type="entry name" value="SecA_SF2_C"/>
</dbReference>
<dbReference type="Gene3D" id="3.40.50.300">
    <property type="entry name" value="P-loop containing nucleotide triphosphate hydrolases"/>
    <property type="match status" value="2"/>
</dbReference>
<dbReference type="InterPro" id="IPR000185">
    <property type="entry name" value="SecA"/>
</dbReference>
<dbReference type="CDD" id="cd18803">
    <property type="entry name" value="SF2_C_secA"/>
    <property type="match status" value="1"/>
</dbReference>
<comment type="cofactor">
    <cofactor evidence="1">
        <name>Zn(2+)</name>
        <dbReference type="ChEBI" id="CHEBI:29105"/>
    </cofactor>
</comment>
<gene>
    <name evidence="14" type="primary">secA</name>
    <name evidence="19" type="ORF">EV211_1468</name>
</gene>
<evidence type="ECO:0000313" key="20">
    <source>
        <dbReference type="Proteomes" id="UP000295500"/>
    </source>
</evidence>
<dbReference type="Pfam" id="PF02810">
    <property type="entry name" value="SEC-C"/>
    <property type="match status" value="1"/>
</dbReference>
<feature type="binding site" evidence="14">
    <location>
        <position position="85"/>
    </location>
    <ligand>
        <name>ATP</name>
        <dbReference type="ChEBI" id="CHEBI:30616"/>
    </ligand>
</feature>
<dbReference type="AlphaFoldDB" id="A0A4R6PZ44"/>
<evidence type="ECO:0000256" key="9">
    <source>
        <dbReference type="ARBA" id="ARBA00022840"/>
    </source>
</evidence>
<dbReference type="InterPro" id="IPR011116">
    <property type="entry name" value="SecA_Wing/Scaffold"/>
</dbReference>
<dbReference type="InterPro" id="IPR011115">
    <property type="entry name" value="SecA_DEAD"/>
</dbReference>
<keyword evidence="9 14" id="KW-0067">ATP-binding</keyword>
<evidence type="ECO:0000256" key="6">
    <source>
        <dbReference type="ARBA" id="ARBA00022723"/>
    </source>
</evidence>
<dbReference type="NCBIfam" id="TIGR00963">
    <property type="entry name" value="secA"/>
    <property type="match status" value="1"/>
</dbReference>
<dbReference type="Pfam" id="PF07516">
    <property type="entry name" value="SecA_SW"/>
    <property type="match status" value="1"/>
</dbReference>
<dbReference type="GO" id="GO:0031522">
    <property type="term" value="C:cell envelope Sec protein transport complex"/>
    <property type="evidence" value="ECO:0007669"/>
    <property type="project" value="UniProtKB-ARBA"/>
</dbReference>
<evidence type="ECO:0000256" key="7">
    <source>
        <dbReference type="ARBA" id="ARBA00022741"/>
    </source>
</evidence>
<evidence type="ECO:0000256" key="5">
    <source>
        <dbReference type="ARBA" id="ARBA00022490"/>
    </source>
</evidence>
<dbReference type="Pfam" id="PF21090">
    <property type="entry name" value="P-loop_SecA"/>
    <property type="match status" value="1"/>
</dbReference>
<comment type="subcellular location">
    <subcellularLocation>
        <location evidence="14">Cell membrane</location>
        <topology evidence="14">Peripheral membrane protein</topology>
        <orientation evidence="14">Cytoplasmic side</orientation>
    </subcellularLocation>
    <subcellularLocation>
        <location evidence="14">Cytoplasm</location>
    </subcellularLocation>
    <text evidence="14">Distribution is 50-50.</text>
</comment>
<keyword evidence="4 14" id="KW-1003">Cell membrane</keyword>
<dbReference type="SUPFAM" id="SSF81886">
    <property type="entry name" value="Helical scaffold and wing domains of SecA"/>
    <property type="match status" value="1"/>
</dbReference>
<dbReference type="HAMAP" id="MF_01382">
    <property type="entry name" value="SecA"/>
    <property type="match status" value="1"/>
</dbReference>
<sequence>MSLAEKIFGDLNKKEVKKVSKIVEKIEAYDEEMAALTDEELKAKTPEFKERLANGETLDDLLPEAFAVCREGAWRSIGMKHFHVQLIGGVVLHQGRIAEMKTGEGKTLVATLPVYLNALEGKGVHVITVNDYLAKRDSEWMGKVYSFLGLSVGCVIHGISDDVRRAAYRADVTYGTNNEFGFDYLRDNMVTYEEELTQRSLNYAIIDEVDSILIDEARTPLIISGQGTKSTDMYKKADQFVTTLTAGKENDYEVEEKDEQVSLTDSGVAKAEEFFGLDNFGDPENMEINHHVQQALKARSLMERDVDYIVKDGEIVIVDEFTGRLMFGRRYSNGLHQAIEAKERVKVRSESKTLATITLQNLFRMYGKLAGMTGTAKTEEDEFRDIYNMDVVVIPTNMPIIRKDLQDSVYQKEHGKFLAIANRVEEVSSTGQPVLVGTISIEKSELISDLLKKRGIKHNVLNAKQHEKEAEIVSEAGRKGMVTIATNMAGRGTDIILGGNPEFEAKKEMKKKGYSDEAISFATGFAKSDDEELNKARADYKAIYDELKVERDAEHEEVVKLGGLCIIGTERHESRRIDNQLRGRAGRQGDPGSTQFFISLEDELMRLFGGDRMQNIVNKMGLEEDEAIEAGMLTKSIESAQKKVEGRNFGIRKYVLQYDNVMNKQREIIYDERRKVLYGEDLREYIMGMTHDLIDHIVEPITLASKFPEEWDFESLTKSLRKLTKQYVGKMEYDTDELVLMDEEYLKQSIYDAFEEIYEKKEQEVQPDRMREVERMILLRVVDTLWMDQIDAMDQLKDGIGLRALGQQDPVAAYAKEGFDMFEAMINEIREETVTYCFNVTVETRTERQSVIEIGEEKKSEHIDDSIIAAMQGGAGEAPEDGAEIPEREHKQETVRRDHPKVGRNDPCPCGSGKKYKNCCMQKDLEREREGEM</sequence>
<evidence type="ECO:0000256" key="15">
    <source>
        <dbReference type="RuleBase" id="RU003874"/>
    </source>
</evidence>
<feature type="binding site" evidence="14">
    <location>
        <position position="494"/>
    </location>
    <ligand>
        <name>ATP</name>
        <dbReference type="ChEBI" id="CHEBI:30616"/>
    </ligand>
</feature>
<dbReference type="InterPro" id="IPR014001">
    <property type="entry name" value="Helicase_ATP-bd"/>
</dbReference>
<evidence type="ECO:0000256" key="3">
    <source>
        <dbReference type="ARBA" id="ARBA00022448"/>
    </source>
</evidence>
<comment type="similarity">
    <text evidence="2 14 15">Belongs to the SecA family.</text>
</comment>
<comment type="function">
    <text evidence="14">Part of the Sec protein translocase complex. Interacts with the SecYEG preprotein conducting channel. Has a central role in coupling the hydrolysis of ATP to the transfer of proteins into and across the cell membrane, serving as an ATP-driven molecular motor driving the stepwise translocation of polypeptide chains across the membrane.</text>
</comment>
<keyword evidence="12 14" id="KW-0811">Translocation</keyword>
<dbReference type="FunFam" id="3.40.50.300:FF:000334">
    <property type="entry name" value="Protein translocase subunit SecA"/>
    <property type="match status" value="1"/>
</dbReference>
<organism evidence="19 20">
    <name type="scientific">Aminicella lysinilytica</name>
    <dbReference type="NCBI Taxonomy" id="433323"/>
    <lineage>
        <taxon>Bacteria</taxon>
        <taxon>Bacillati</taxon>
        <taxon>Bacillota</taxon>
        <taxon>Clostridia</taxon>
        <taxon>Peptostreptococcales</taxon>
        <taxon>Anaerovoracaceae</taxon>
        <taxon>Aminicella</taxon>
    </lineage>
</organism>
<name>A0A4R6PZ44_9FIRM</name>
<evidence type="ECO:0000256" key="12">
    <source>
        <dbReference type="ARBA" id="ARBA00023010"/>
    </source>
</evidence>
<evidence type="ECO:0000256" key="13">
    <source>
        <dbReference type="ARBA" id="ARBA00023136"/>
    </source>
</evidence>
<feature type="domain" description="Helicase ATP-binding" evidence="17">
    <location>
        <begin position="87"/>
        <end position="264"/>
    </location>
</feature>
<keyword evidence="6" id="KW-0479">Metal-binding</keyword>
<dbReference type="InterPro" id="IPR036670">
    <property type="entry name" value="SecA_X-link_sf"/>
</dbReference>
<keyword evidence="7 14" id="KW-0547">Nucleotide-binding</keyword>
<dbReference type="PROSITE" id="PS51192">
    <property type="entry name" value="HELICASE_ATP_BIND_1"/>
    <property type="match status" value="1"/>
</dbReference>
<keyword evidence="3 14" id="KW-0813">Transport</keyword>
<evidence type="ECO:0000256" key="10">
    <source>
        <dbReference type="ARBA" id="ARBA00022927"/>
    </source>
</evidence>
<comment type="subunit">
    <text evidence="14">Monomer and homodimer. Part of the essential Sec protein translocation apparatus which comprises SecA, SecYEG and auxiliary proteins SecDF. Other proteins may also be involved.</text>
</comment>
<evidence type="ECO:0000256" key="14">
    <source>
        <dbReference type="HAMAP-Rule" id="MF_01382"/>
    </source>
</evidence>
<dbReference type="SUPFAM" id="SSF52540">
    <property type="entry name" value="P-loop containing nucleoside triphosphate hydrolases"/>
    <property type="match status" value="2"/>
</dbReference>
<evidence type="ECO:0000259" key="18">
    <source>
        <dbReference type="PROSITE" id="PS51196"/>
    </source>
</evidence>
<dbReference type="Gene3D" id="1.10.3060.10">
    <property type="entry name" value="Helical scaffold and wing domains of SecA"/>
    <property type="match status" value="1"/>
</dbReference>
<evidence type="ECO:0000256" key="2">
    <source>
        <dbReference type="ARBA" id="ARBA00007650"/>
    </source>
</evidence>
<dbReference type="CDD" id="cd17928">
    <property type="entry name" value="DEXDc_SecA"/>
    <property type="match status" value="1"/>
</dbReference>
<reference evidence="19 20" key="1">
    <citation type="submission" date="2019-03" db="EMBL/GenBank/DDBJ databases">
        <title>Genomic Encyclopedia of Type Strains, Phase IV (KMG-IV): sequencing the most valuable type-strain genomes for metagenomic binning, comparative biology and taxonomic classification.</title>
        <authorList>
            <person name="Goeker M."/>
        </authorList>
    </citation>
    <scope>NUCLEOTIDE SEQUENCE [LARGE SCALE GENOMIC DNA]</scope>
    <source>
        <strain evidence="19 20">DSM 28287</strain>
    </source>
</reference>